<gene>
    <name evidence="4" type="ORF">LCGC14_1726200</name>
</gene>
<dbReference type="AlphaFoldDB" id="A0A0F9HAX8"/>
<dbReference type="SMART" id="SM00448">
    <property type="entry name" value="REC"/>
    <property type="match status" value="1"/>
</dbReference>
<dbReference type="GO" id="GO:0006171">
    <property type="term" value="P:cAMP biosynthetic process"/>
    <property type="evidence" value="ECO:0007669"/>
    <property type="project" value="TreeGrafter"/>
</dbReference>
<dbReference type="InterPro" id="IPR050697">
    <property type="entry name" value="Adenylyl/Guanylyl_Cyclase_3/4"/>
</dbReference>
<dbReference type="EMBL" id="LAZR01015601">
    <property type="protein sequence ID" value="KKM08205.1"/>
    <property type="molecule type" value="Genomic_DNA"/>
</dbReference>
<evidence type="ECO:0008006" key="5">
    <source>
        <dbReference type="Google" id="ProtNLM"/>
    </source>
</evidence>
<dbReference type="CDD" id="cd07302">
    <property type="entry name" value="CHD"/>
    <property type="match status" value="1"/>
</dbReference>
<keyword evidence="1" id="KW-0175">Coiled coil</keyword>
<dbReference type="InterPro" id="IPR029787">
    <property type="entry name" value="Nucleotide_cyclase"/>
</dbReference>
<feature type="domain" description="Response regulatory" evidence="2">
    <location>
        <begin position="22"/>
        <end position="136"/>
    </location>
</feature>
<dbReference type="Gene3D" id="3.40.50.2300">
    <property type="match status" value="1"/>
</dbReference>
<protein>
    <recommendedName>
        <fullName evidence="5">Guanylate cyclase</fullName>
    </recommendedName>
</protein>
<evidence type="ECO:0000259" key="2">
    <source>
        <dbReference type="PROSITE" id="PS50110"/>
    </source>
</evidence>
<dbReference type="SMART" id="SM00044">
    <property type="entry name" value="CYCc"/>
    <property type="match status" value="1"/>
</dbReference>
<reference evidence="4" key="1">
    <citation type="journal article" date="2015" name="Nature">
        <title>Complex archaea that bridge the gap between prokaryotes and eukaryotes.</title>
        <authorList>
            <person name="Spang A."/>
            <person name="Saw J.H."/>
            <person name="Jorgensen S.L."/>
            <person name="Zaremba-Niedzwiedzka K."/>
            <person name="Martijn J."/>
            <person name="Lind A.E."/>
            <person name="van Eijk R."/>
            <person name="Schleper C."/>
            <person name="Guy L."/>
            <person name="Ettema T.J."/>
        </authorList>
    </citation>
    <scope>NUCLEOTIDE SEQUENCE</scope>
</reference>
<dbReference type="GO" id="GO:0000160">
    <property type="term" value="P:phosphorelay signal transduction system"/>
    <property type="evidence" value="ECO:0007669"/>
    <property type="project" value="InterPro"/>
</dbReference>
<dbReference type="PANTHER" id="PTHR43081:SF1">
    <property type="entry name" value="ADENYLATE CYCLASE, TERMINAL-DIFFERENTIATION SPECIFIC"/>
    <property type="match status" value="1"/>
</dbReference>
<organism evidence="4">
    <name type="scientific">marine sediment metagenome</name>
    <dbReference type="NCBI Taxonomy" id="412755"/>
    <lineage>
        <taxon>unclassified sequences</taxon>
        <taxon>metagenomes</taxon>
        <taxon>ecological metagenomes</taxon>
    </lineage>
</organism>
<dbReference type="Gene3D" id="3.30.70.1230">
    <property type="entry name" value="Nucleotide cyclase"/>
    <property type="match status" value="1"/>
</dbReference>
<name>A0A0F9HAX8_9ZZZZ</name>
<dbReference type="Pfam" id="PF00211">
    <property type="entry name" value="Guanylate_cyc"/>
    <property type="match status" value="1"/>
</dbReference>
<dbReference type="InterPro" id="IPR001789">
    <property type="entry name" value="Sig_transdc_resp-reg_receiver"/>
</dbReference>
<feature type="domain" description="Guanylate cyclase" evidence="3">
    <location>
        <begin position="212"/>
        <end position="343"/>
    </location>
</feature>
<dbReference type="PROSITE" id="PS50110">
    <property type="entry name" value="RESPONSE_REGULATORY"/>
    <property type="match status" value="1"/>
</dbReference>
<evidence type="ECO:0000313" key="4">
    <source>
        <dbReference type="EMBL" id="KKM08205.1"/>
    </source>
</evidence>
<dbReference type="SUPFAM" id="SSF52172">
    <property type="entry name" value="CheY-like"/>
    <property type="match status" value="1"/>
</dbReference>
<sequence>MDGLNSTKGDKDSDLHERDKPIVMVVDDEDSILKTNELILEEEGYQVELCPTGKEAIDKFNKDISTVVLDINMPDLTGFQIFKKIKAKNPYVPIIFHTAYAKKEDRRDIRRQYRPHAYVLKGGDPEQLLDTVASAVESYKNILKNIKFNEELSKRNKEIDELNKGLEEKVKKQVDEIQRINRLKRYFSPQIVETVISKGDEICLENSRKLLTIFFSDIKGFTTMTDNLEPEDTIALLNEYFSKMTKLIFKYGGMVDKFMGDGILAFFGDPLEFKDHAERAVRTAIGMKSIVDSLQPRWEDIGCDLNISIGICTGYVTVGNIGSEERMEYTVIGNHVNLAQRLQAEAGAGQVLINQRTFSMVKDVIETEKIHNINLKGLNKPVTAYNVLGIK</sequence>
<evidence type="ECO:0000256" key="1">
    <source>
        <dbReference type="SAM" id="Coils"/>
    </source>
</evidence>
<dbReference type="PROSITE" id="PS50125">
    <property type="entry name" value="GUANYLATE_CYCLASE_2"/>
    <property type="match status" value="1"/>
</dbReference>
<dbReference type="InterPro" id="IPR011006">
    <property type="entry name" value="CheY-like_superfamily"/>
</dbReference>
<proteinExistence type="predicted"/>
<evidence type="ECO:0000259" key="3">
    <source>
        <dbReference type="PROSITE" id="PS50125"/>
    </source>
</evidence>
<accession>A0A0F9HAX8</accession>
<dbReference type="InterPro" id="IPR001054">
    <property type="entry name" value="A/G_cyclase"/>
</dbReference>
<dbReference type="PANTHER" id="PTHR43081">
    <property type="entry name" value="ADENYLATE CYCLASE, TERMINAL-DIFFERENTIATION SPECIFIC-RELATED"/>
    <property type="match status" value="1"/>
</dbReference>
<dbReference type="Pfam" id="PF00072">
    <property type="entry name" value="Response_reg"/>
    <property type="match status" value="1"/>
</dbReference>
<dbReference type="SUPFAM" id="SSF55073">
    <property type="entry name" value="Nucleotide cyclase"/>
    <property type="match status" value="1"/>
</dbReference>
<dbReference type="CDD" id="cd17574">
    <property type="entry name" value="REC_OmpR"/>
    <property type="match status" value="1"/>
</dbReference>
<comment type="caution">
    <text evidence="4">The sequence shown here is derived from an EMBL/GenBank/DDBJ whole genome shotgun (WGS) entry which is preliminary data.</text>
</comment>
<feature type="coiled-coil region" evidence="1">
    <location>
        <begin position="149"/>
        <end position="183"/>
    </location>
</feature>